<reference evidence="3" key="1">
    <citation type="submission" date="2022-10" db="EMBL/GenBank/DDBJ databases">
        <title>Genome assembly of Pristionchus species.</title>
        <authorList>
            <person name="Yoshida K."/>
            <person name="Sommer R.J."/>
        </authorList>
    </citation>
    <scope>NUCLEOTIDE SEQUENCE [LARGE SCALE GENOMIC DNA]</scope>
    <source>
        <strain evidence="3">RS5460</strain>
    </source>
</reference>
<comment type="caution">
    <text evidence="2">The sequence shown here is derived from an EMBL/GenBank/DDBJ whole genome shotgun (WGS) entry which is preliminary data.</text>
</comment>
<name>A0AAN5D1Q7_9BILA</name>
<feature type="compositionally biased region" description="Basic residues" evidence="1">
    <location>
        <begin position="1"/>
        <end position="10"/>
    </location>
</feature>
<dbReference type="Proteomes" id="UP001328107">
    <property type="component" value="Unassembled WGS sequence"/>
</dbReference>
<dbReference type="AlphaFoldDB" id="A0AAN5D1Q7"/>
<organism evidence="2 3">
    <name type="scientific">Pristionchus mayeri</name>
    <dbReference type="NCBI Taxonomy" id="1317129"/>
    <lineage>
        <taxon>Eukaryota</taxon>
        <taxon>Metazoa</taxon>
        <taxon>Ecdysozoa</taxon>
        <taxon>Nematoda</taxon>
        <taxon>Chromadorea</taxon>
        <taxon>Rhabditida</taxon>
        <taxon>Rhabditina</taxon>
        <taxon>Diplogasteromorpha</taxon>
        <taxon>Diplogasteroidea</taxon>
        <taxon>Neodiplogasteridae</taxon>
        <taxon>Pristionchus</taxon>
    </lineage>
</organism>
<feature type="region of interest" description="Disordered" evidence="1">
    <location>
        <begin position="1"/>
        <end position="155"/>
    </location>
</feature>
<keyword evidence="3" id="KW-1185">Reference proteome</keyword>
<evidence type="ECO:0000256" key="1">
    <source>
        <dbReference type="SAM" id="MobiDB-lite"/>
    </source>
</evidence>
<feature type="compositionally biased region" description="Polar residues" evidence="1">
    <location>
        <begin position="29"/>
        <end position="44"/>
    </location>
</feature>
<accession>A0AAN5D1Q7</accession>
<sequence length="397" mass="44437">GCSMTIKKRWITATPSDRSSMRGEMRGGVSSSGTPSIAPNQTSGRALPTFTRPNPLFSAPPPLLVSPALIPSNSTTISRTPQEKKSEGSEMKFIRPPPRPRPQIPPQQVVPLSSRPTESSPPIENCIAANGTKNHENIEEQESKEPQERQPIKNEYAKDELVSFLDEERKMSLYCRETISTKGISAEEIKKTLEELDGDEKERRSEISSQSKLLSLRQRRVNEEEEYLRTEQCNVADICEVLLKEKSPFTEGFVGSFKKDLATGTLMDMMTSGALEPVKVSDWADKVDYDEYYLGSHARRVCKKFPQGIVKIKPGINMVTSTFVMDDALSVYVQLCKAAYSNELLAILSVQEGVYEKDIYSTLGMNMLDHLPTGDSSAFVVQQRPEGRYITMRVIRD</sequence>
<feature type="compositionally biased region" description="Basic and acidic residues" evidence="1">
    <location>
        <begin position="133"/>
        <end position="155"/>
    </location>
</feature>
<gene>
    <name evidence="2" type="ORF">PMAYCL1PPCAC_24737</name>
</gene>
<feature type="compositionally biased region" description="Pro residues" evidence="1">
    <location>
        <begin position="95"/>
        <end position="105"/>
    </location>
</feature>
<proteinExistence type="predicted"/>
<protein>
    <submittedName>
        <fullName evidence="2">Uncharacterized protein</fullName>
    </submittedName>
</protein>
<evidence type="ECO:0000313" key="2">
    <source>
        <dbReference type="EMBL" id="GMR54542.1"/>
    </source>
</evidence>
<evidence type="ECO:0000313" key="3">
    <source>
        <dbReference type="Proteomes" id="UP001328107"/>
    </source>
</evidence>
<feature type="non-terminal residue" evidence="2">
    <location>
        <position position="1"/>
    </location>
</feature>
<dbReference type="EMBL" id="BTRK01000005">
    <property type="protein sequence ID" value="GMR54542.1"/>
    <property type="molecule type" value="Genomic_DNA"/>
</dbReference>
<feature type="compositionally biased region" description="Basic and acidic residues" evidence="1">
    <location>
        <begin position="81"/>
        <end position="93"/>
    </location>
</feature>